<accession>A0A8S1VLT7</accession>
<feature type="compositionally biased region" description="Basic and acidic residues" evidence="1">
    <location>
        <begin position="10"/>
        <end position="23"/>
    </location>
</feature>
<comment type="caution">
    <text evidence="2">The sequence shown here is derived from an EMBL/GenBank/DDBJ whole genome shotgun (WGS) entry which is preliminary data.</text>
</comment>
<dbReference type="EMBL" id="CAJJDP010000066">
    <property type="protein sequence ID" value="CAD8176629.1"/>
    <property type="molecule type" value="Genomic_DNA"/>
</dbReference>
<dbReference type="AlphaFoldDB" id="A0A8S1VLT7"/>
<gene>
    <name evidence="2" type="ORF">POCTA_138.1.T0670189</name>
</gene>
<keyword evidence="3" id="KW-1185">Reference proteome</keyword>
<evidence type="ECO:0000256" key="1">
    <source>
        <dbReference type="SAM" id="MobiDB-lite"/>
    </source>
</evidence>
<reference evidence="2" key="1">
    <citation type="submission" date="2021-01" db="EMBL/GenBank/DDBJ databases">
        <authorList>
            <consortium name="Genoscope - CEA"/>
            <person name="William W."/>
        </authorList>
    </citation>
    <scope>NUCLEOTIDE SEQUENCE</scope>
</reference>
<evidence type="ECO:0000313" key="2">
    <source>
        <dbReference type="EMBL" id="CAD8176629.1"/>
    </source>
</evidence>
<sequence length="57" mass="6862">MPPNAPPPKKLTEKELKDKAEQKWGKRNIGKVEKIRRRKIKTRVRKIKETRRRKISS</sequence>
<protein>
    <submittedName>
        <fullName evidence="2">Uncharacterized protein</fullName>
    </submittedName>
</protein>
<evidence type="ECO:0000313" key="3">
    <source>
        <dbReference type="Proteomes" id="UP000683925"/>
    </source>
</evidence>
<feature type="region of interest" description="Disordered" evidence="1">
    <location>
        <begin position="1"/>
        <end position="23"/>
    </location>
</feature>
<organism evidence="2 3">
    <name type="scientific">Paramecium octaurelia</name>
    <dbReference type="NCBI Taxonomy" id="43137"/>
    <lineage>
        <taxon>Eukaryota</taxon>
        <taxon>Sar</taxon>
        <taxon>Alveolata</taxon>
        <taxon>Ciliophora</taxon>
        <taxon>Intramacronucleata</taxon>
        <taxon>Oligohymenophorea</taxon>
        <taxon>Peniculida</taxon>
        <taxon>Parameciidae</taxon>
        <taxon>Paramecium</taxon>
    </lineage>
</organism>
<proteinExistence type="predicted"/>
<name>A0A8S1VLT7_PAROT</name>
<dbReference type="Proteomes" id="UP000683925">
    <property type="component" value="Unassembled WGS sequence"/>
</dbReference>